<dbReference type="Pfam" id="PF12802">
    <property type="entry name" value="MarR_2"/>
    <property type="match status" value="1"/>
</dbReference>
<dbReference type="RefSeq" id="WP_317774603.1">
    <property type="nucleotide sequence ID" value="NZ_JAWMAJ010000165.1"/>
</dbReference>
<dbReference type="InterPro" id="IPR036388">
    <property type="entry name" value="WH-like_DNA-bd_sf"/>
</dbReference>
<dbReference type="EMBL" id="JAWMAJ010000165">
    <property type="protein sequence ID" value="MDV7221285.1"/>
    <property type="molecule type" value="Genomic_DNA"/>
</dbReference>
<dbReference type="Proteomes" id="UP001187346">
    <property type="component" value="Unassembled WGS sequence"/>
</dbReference>
<evidence type="ECO:0000313" key="3">
    <source>
        <dbReference type="EMBL" id="MDV7221285.1"/>
    </source>
</evidence>
<dbReference type="InterPro" id="IPR036390">
    <property type="entry name" value="WH_DNA-bd_sf"/>
</dbReference>
<evidence type="ECO:0000313" key="4">
    <source>
        <dbReference type="Proteomes" id="UP001187346"/>
    </source>
</evidence>
<feature type="region of interest" description="Disordered" evidence="1">
    <location>
        <begin position="80"/>
        <end position="100"/>
    </location>
</feature>
<protein>
    <submittedName>
        <fullName evidence="3">Helix-turn-helix domain-containing protein</fullName>
    </submittedName>
</protein>
<gene>
    <name evidence="3" type="ORF">R5A26_35630</name>
</gene>
<dbReference type="SUPFAM" id="SSF46785">
    <property type="entry name" value="Winged helix' DNA-binding domain"/>
    <property type="match status" value="1"/>
</dbReference>
<organism evidence="3 4">
    <name type="scientific">Streptomyces prunicolor</name>
    <dbReference type="NCBI Taxonomy" id="67348"/>
    <lineage>
        <taxon>Bacteria</taxon>
        <taxon>Bacillati</taxon>
        <taxon>Actinomycetota</taxon>
        <taxon>Actinomycetes</taxon>
        <taxon>Kitasatosporales</taxon>
        <taxon>Streptomycetaceae</taxon>
        <taxon>Streptomyces</taxon>
    </lineage>
</organism>
<proteinExistence type="predicted"/>
<reference evidence="3 4" key="1">
    <citation type="submission" date="2023-10" db="EMBL/GenBank/DDBJ databases">
        <title>Characterization of rhizosphere-enriched actinobacteria from wheat plants lab-grown on chernevaya soil.</title>
        <authorList>
            <person name="Tikhonova E.N."/>
            <person name="Konopkin A."/>
            <person name="Kravchenko I.K."/>
        </authorList>
    </citation>
    <scope>NUCLEOTIDE SEQUENCE [LARGE SCALE GENOMIC DNA]</scope>
    <source>
        <strain evidence="3 4">RR29</strain>
    </source>
</reference>
<dbReference type="InterPro" id="IPR000835">
    <property type="entry name" value="HTH_MarR-typ"/>
</dbReference>
<evidence type="ECO:0000259" key="2">
    <source>
        <dbReference type="Pfam" id="PF12802"/>
    </source>
</evidence>
<evidence type="ECO:0000256" key="1">
    <source>
        <dbReference type="SAM" id="MobiDB-lite"/>
    </source>
</evidence>
<sequence length="139" mass="14882">MNVDDLFLLGVRLQKIAESAIPAEGIGDRPTSTRTVLIVAADIRDHPGTTVTEVARRTGLVQSQVSNCVARLRSADALITEPDPTDGRRTLLRPSPEPSARMRAVREAPIAPALAAATTDPTEALALLERLEALLRPTD</sequence>
<accession>A0ABU4FPS4</accession>
<feature type="domain" description="HTH marR-type" evidence="2">
    <location>
        <begin position="43"/>
        <end position="89"/>
    </location>
</feature>
<name>A0ABU4FPS4_9ACTN</name>
<keyword evidence="4" id="KW-1185">Reference proteome</keyword>
<comment type="caution">
    <text evidence="3">The sequence shown here is derived from an EMBL/GenBank/DDBJ whole genome shotgun (WGS) entry which is preliminary data.</text>
</comment>
<dbReference type="Gene3D" id="1.10.10.10">
    <property type="entry name" value="Winged helix-like DNA-binding domain superfamily/Winged helix DNA-binding domain"/>
    <property type="match status" value="1"/>
</dbReference>